<sequence>MGLLVGSEFFKKNSAKNQKIIGDDKMVENRLVRFVEGSPRSIDLSYVKWRSC</sequence>
<dbReference type="Proteomes" id="UP000722459">
    <property type="component" value="Unassembled WGS sequence"/>
</dbReference>
<dbReference type="AlphaFoldDB" id="A0A8T5GFT9"/>
<name>A0A8T5GFT9_9ARCH</name>
<evidence type="ECO:0000313" key="2">
    <source>
        <dbReference type="Proteomes" id="UP000722459"/>
    </source>
</evidence>
<comment type="caution">
    <text evidence="1">The sequence shown here is derived from an EMBL/GenBank/DDBJ whole genome shotgun (WGS) entry which is preliminary data.</text>
</comment>
<organism evidence="1 2">
    <name type="scientific">Candidatus Iainarchaeum sp</name>
    <dbReference type="NCBI Taxonomy" id="3101447"/>
    <lineage>
        <taxon>Archaea</taxon>
        <taxon>Candidatus Iainarchaeota</taxon>
        <taxon>Candidatus Iainarchaeia</taxon>
        <taxon>Candidatus Iainarchaeales</taxon>
        <taxon>Candidatus Iainarchaeaceae</taxon>
        <taxon>Candidatus Iainarchaeum</taxon>
    </lineage>
</organism>
<gene>
    <name evidence="1" type="ORF">HON47_05505</name>
</gene>
<accession>A0A8T5GFT9</accession>
<evidence type="ECO:0000313" key="1">
    <source>
        <dbReference type="EMBL" id="MBT4871004.1"/>
    </source>
</evidence>
<protein>
    <submittedName>
        <fullName evidence="1">Uncharacterized protein</fullName>
    </submittedName>
</protein>
<reference evidence="1" key="1">
    <citation type="journal article" date="2021" name="ISME J.">
        <title>Mercury methylation by metabolically versatile and cosmopolitan marine bacteria.</title>
        <authorList>
            <person name="Lin H."/>
            <person name="Ascher D.B."/>
            <person name="Myung Y."/>
            <person name="Lamborg C.H."/>
            <person name="Hallam S.J."/>
            <person name="Gionfriddo C.M."/>
            <person name="Holt K.E."/>
            <person name="Moreau J.W."/>
        </authorList>
    </citation>
    <scope>NUCLEOTIDE SEQUENCE</scope>
    <source>
        <strain evidence="1">SI075_bin30</strain>
    </source>
</reference>
<dbReference type="EMBL" id="JABJNZ010000068">
    <property type="protein sequence ID" value="MBT4871004.1"/>
    <property type="molecule type" value="Genomic_DNA"/>
</dbReference>
<proteinExistence type="predicted"/>